<dbReference type="EMBL" id="MT631547">
    <property type="protein sequence ID" value="QNO53619.1"/>
    <property type="molecule type" value="Genomic_DNA"/>
</dbReference>
<reference evidence="1" key="1">
    <citation type="submission" date="2020-06" db="EMBL/GenBank/DDBJ databases">
        <title>Unique genomic features of the anaerobic methanotrophic archaea.</title>
        <authorList>
            <person name="Chadwick G.L."/>
            <person name="Skennerton C.T."/>
            <person name="Laso-Perez R."/>
            <person name="Leu A.O."/>
            <person name="Speth D.R."/>
            <person name="Yu H."/>
            <person name="Morgan-Lang C."/>
            <person name="Hatzenpichler R."/>
            <person name="Goudeau D."/>
            <person name="Malmstrom R."/>
            <person name="Brazelton W.J."/>
            <person name="Woyke T."/>
            <person name="Hallam S.J."/>
            <person name="Tyson G.W."/>
            <person name="Wegener G."/>
            <person name="Boetius A."/>
            <person name="Orphan V."/>
        </authorList>
    </citation>
    <scope>NUCLEOTIDE SEQUENCE</scope>
</reference>
<protein>
    <submittedName>
        <fullName evidence="1">Uncharacterized protein</fullName>
    </submittedName>
</protein>
<organism evidence="1">
    <name type="scientific">Candidatus Methanophagaceae archaeon ANME-1 ERB6</name>
    <dbReference type="NCBI Taxonomy" id="2759912"/>
    <lineage>
        <taxon>Archaea</taxon>
        <taxon>Methanobacteriati</taxon>
        <taxon>Methanobacteriota</taxon>
        <taxon>Stenosarchaea group</taxon>
        <taxon>Methanomicrobia</taxon>
        <taxon>Candidatus Methanophagales</taxon>
        <taxon>Candidatus Methanophagaceae</taxon>
    </lineage>
</organism>
<dbReference type="AlphaFoldDB" id="A0A7G9Z035"/>
<proteinExistence type="predicted"/>
<gene>
    <name evidence="1" type="ORF">NGENPBHE_00019</name>
</gene>
<sequence>MARPRGKIEIVCQNQKCRYYLKDRGKDVIKSGKYKRAPGTRGFIASIARPILWRPMAHRYIENKCPRVK</sequence>
<evidence type="ECO:0000313" key="1">
    <source>
        <dbReference type="EMBL" id="QNO53619.1"/>
    </source>
</evidence>
<name>A0A7G9Z035_9EURY</name>
<accession>A0A7G9Z035</accession>